<dbReference type="AlphaFoldDB" id="A0A916J114"/>
<name>A0A916J114_9PROT</name>
<evidence type="ECO:0000313" key="17">
    <source>
        <dbReference type="Proteomes" id="UP000742786"/>
    </source>
</evidence>
<dbReference type="CDD" id="cd11386">
    <property type="entry name" value="MCP_signal"/>
    <property type="match status" value="1"/>
</dbReference>
<dbReference type="CDD" id="cd06225">
    <property type="entry name" value="HAMP"/>
    <property type="match status" value="1"/>
</dbReference>
<gene>
    <name evidence="16" type="ORF">GTOL_10027</name>
</gene>
<evidence type="ECO:0000259" key="14">
    <source>
        <dbReference type="PROSITE" id="PS50111"/>
    </source>
</evidence>
<evidence type="ECO:0000256" key="8">
    <source>
        <dbReference type="ARBA" id="ARBA00023136"/>
    </source>
</evidence>
<dbReference type="Pfam" id="PF02203">
    <property type="entry name" value="TarH"/>
    <property type="match status" value="1"/>
</dbReference>
<dbReference type="InterPro" id="IPR004090">
    <property type="entry name" value="Chemotax_Me-accpt_rcpt"/>
</dbReference>
<dbReference type="Proteomes" id="UP000742786">
    <property type="component" value="Unassembled WGS sequence"/>
</dbReference>
<dbReference type="PANTHER" id="PTHR32089">
    <property type="entry name" value="METHYL-ACCEPTING CHEMOTAXIS PROTEIN MCPB"/>
    <property type="match status" value="1"/>
</dbReference>
<dbReference type="SMART" id="SM00304">
    <property type="entry name" value="HAMP"/>
    <property type="match status" value="1"/>
</dbReference>
<evidence type="ECO:0000256" key="11">
    <source>
        <dbReference type="PROSITE-ProRule" id="PRU00284"/>
    </source>
</evidence>
<feature type="compositionally biased region" description="Basic and acidic residues" evidence="12">
    <location>
        <begin position="311"/>
        <end position="323"/>
    </location>
</feature>
<comment type="subcellular location">
    <subcellularLocation>
        <location evidence="1">Cell inner membrane</location>
        <topology evidence="1">Multi-pass membrane protein</topology>
    </subcellularLocation>
</comment>
<sequence length="569" mass="61129">MENLTIKLKLILLAALSLVSLAIVGTSGLFGVRQLIGALDEIQNRSMPAVASMSELRSNKLQSLQATYEIANINTEVFEASKDSNVNNTALKEDISLAKSVLERVDITDKQAKAAVDLYMKLPKTPREQAQWKVVSTALKEFDTQYLSLLEQIKQLANVSSPEDVRSIMVTYGLASDGVTASVPQLLRDLDKLQAITKQNSDEVKTSAARIETGAETLIGVMLAVAVIGLGAMTALIVRNVVGSLRAMQSAMARVAQTYDFTTRMGFKGKDEITQTANAFDSLLDSVQSSLRAVLESAGSINNASDSAADAAKRGSEASERQSEAASDMAAAIEEMTANISQISDGAREVLSRSKDASNRASQGTKIITQTAGEMDTINRTVGLAGETINNVGDQSNKISTIMHVIREVAEQTNLLALNAAIEAARAGEQGRGFAVVADEVRKLAERTARSTEEIGSMIAEMQSSSREAVDSIESIVHKVKEGKDLSIQAANHMSTIQENTEHVTLAIDDISSALNEQSASTQEIAHRVELVAQLSEENCRVANDTTKFANQIKNYAESLRSAANRFKV</sequence>
<feature type="transmembrane region" description="Helical" evidence="13">
    <location>
        <begin position="218"/>
        <end position="238"/>
    </location>
</feature>
<evidence type="ECO:0000256" key="7">
    <source>
        <dbReference type="ARBA" id="ARBA00022989"/>
    </source>
</evidence>
<keyword evidence="5" id="KW-0997">Cell inner membrane</keyword>
<evidence type="ECO:0000256" key="10">
    <source>
        <dbReference type="ARBA" id="ARBA00029447"/>
    </source>
</evidence>
<dbReference type="InterPro" id="IPR004089">
    <property type="entry name" value="MCPsignal_dom"/>
</dbReference>
<organism evidence="16 17">
    <name type="scientific">Georgfuchsia toluolica</name>
    <dbReference type="NCBI Taxonomy" id="424218"/>
    <lineage>
        <taxon>Bacteria</taxon>
        <taxon>Pseudomonadati</taxon>
        <taxon>Pseudomonadota</taxon>
        <taxon>Betaproteobacteria</taxon>
        <taxon>Nitrosomonadales</taxon>
        <taxon>Sterolibacteriaceae</taxon>
        <taxon>Georgfuchsia</taxon>
    </lineage>
</organism>
<dbReference type="PRINTS" id="PR00260">
    <property type="entry name" value="CHEMTRNSDUCR"/>
</dbReference>
<accession>A0A916J114</accession>
<dbReference type="SMART" id="SM00283">
    <property type="entry name" value="MA"/>
    <property type="match status" value="1"/>
</dbReference>
<evidence type="ECO:0000256" key="3">
    <source>
        <dbReference type="ARBA" id="ARBA00022481"/>
    </source>
</evidence>
<evidence type="ECO:0000256" key="12">
    <source>
        <dbReference type="SAM" id="MobiDB-lite"/>
    </source>
</evidence>
<feature type="domain" description="HAMP" evidence="15">
    <location>
        <begin position="239"/>
        <end position="292"/>
    </location>
</feature>
<evidence type="ECO:0000256" key="5">
    <source>
        <dbReference type="ARBA" id="ARBA00022519"/>
    </source>
</evidence>
<keyword evidence="6 13" id="KW-0812">Transmembrane</keyword>
<keyword evidence="3" id="KW-0488">Methylation</keyword>
<keyword evidence="4" id="KW-0145">Chemotaxis</keyword>
<dbReference type="PROSITE" id="PS50885">
    <property type="entry name" value="HAMP"/>
    <property type="match status" value="1"/>
</dbReference>
<evidence type="ECO:0000256" key="9">
    <source>
        <dbReference type="ARBA" id="ARBA00023224"/>
    </source>
</evidence>
<protein>
    <submittedName>
        <fullName evidence="16">Tar ligand binding domain homologue</fullName>
    </submittedName>
</protein>
<comment type="similarity">
    <text evidence="10">Belongs to the methyl-accepting chemotaxis (MCP) protein family.</text>
</comment>
<dbReference type="RefSeq" id="WP_220634248.1">
    <property type="nucleotide sequence ID" value="NZ_CAJQUM010000001.1"/>
</dbReference>
<proteinExistence type="inferred from homology"/>
<dbReference type="PROSITE" id="PS50111">
    <property type="entry name" value="CHEMOTAXIS_TRANSDUC_2"/>
    <property type="match status" value="1"/>
</dbReference>
<evidence type="ECO:0000259" key="15">
    <source>
        <dbReference type="PROSITE" id="PS50885"/>
    </source>
</evidence>
<dbReference type="EMBL" id="CAJQUM010000001">
    <property type="protein sequence ID" value="CAG4882145.1"/>
    <property type="molecule type" value="Genomic_DNA"/>
</dbReference>
<evidence type="ECO:0000313" key="16">
    <source>
        <dbReference type="EMBL" id="CAG4882145.1"/>
    </source>
</evidence>
<evidence type="ECO:0000256" key="4">
    <source>
        <dbReference type="ARBA" id="ARBA00022500"/>
    </source>
</evidence>
<dbReference type="GO" id="GO:0006935">
    <property type="term" value="P:chemotaxis"/>
    <property type="evidence" value="ECO:0007669"/>
    <property type="project" value="UniProtKB-KW"/>
</dbReference>
<dbReference type="GO" id="GO:0007165">
    <property type="term" value="P:signal transduction"/>
    <property type="evidence" value="ECO:0007669"/>
    <property type="project" value="UniProtKB-KW"/>
</dbReference>
<dbReference type="InterPro" id="IPR003122">
    <property type="entry name" value="Tar_rcpt_lig-bd"/>
</dbReference>
<dbReference type="GO" id="GO:0004888">
    <property type="term" value="F:transmembrane signaling receptor activity"/>
    <property type="evidence" value="ECO:0007669"/>
    <property type="project" value="InterPro"/>
</dbReference>
<reference evidence="16" key="1">
    <citation type="submission" date="2021-04" db="EMBL/GenBank/DDBJ databases">
        <authorList>
            <person name="Hornung B."/>
        </authorList>
    </citation>
    <scope>NUCLEOTIDE SEQUENCE</scope>
    <source>
        <strain evidence="16">G5G6</strain>
    </source>
</reference>
<dbReference type="Gene3D" id="1.10.287.950">
    <property type="entry name" value="Methyl-accepting chemotaxis protein"/>
    <property type="match status" value="1"/>
</dbReference>
<evidence type="ECO:0000256" key="1">
    <source>
        <dbReference type="ARBA" id="ARBA00004429"/>
    </source>
</evidence>
<keyword evidence="17" id="KW-1185">Reference proteome</keyword>
<feature type="domain" description="Methyl-accepting transducer" evidence="14">
    <location>
        <begin position="297"/>
        <end position="533"/>
    </location>
</feature>
<feature type="region of interest" description="Disordered" evidence="12">
    <location>
        <begin position="305"/>
        <end position="327"/>
    </location>
</feature>
<keyword evidence="2" id="KW-1003">Cell membrane</keyword>
<dbReference type="PANTHER" id="PTHR32089:SF119">
    <property type="entry name" value="METHYL-ACCEPTING CHEMOTAXIS PROTEIN CTPL"/>
    <property type="match status" value="1"/>
</dbReference>
<dbReference type="Pfam" id="PF00672">
    <property type="entry name" value="HAMP"/>
    <property type="match status" value="1"/>
</dbReference>
<dbReference type="Pfam" id="PF00015">
    <property type="entry name" value="MCPsignal"/>
    <property type="match status" value="1"/>
</dbReference>
<dbReference type="SUPFAM" id="SSF58104">
    <property type="entry name" value="Methyl-accepting chemotaxis protein (MCP) signaling domain"/>
    <property type="match status" value="1"/>
</dbReference>
<dbReference type="InterPro" id="IPR003660">
    <property type="entry name" value="HAMP_dom"/>
</dbReference>
<keyword evidence="9 11" id="KW-0807">Transducer</keyword>
<dbReference type="FunFam" id="1.10.287.950:FF:000001">
    <property type="entry name" value="Methyl-accepting chemotaxis sensory transducer"/>
    <property type="match status" value="1"/>
</dbReference>
<keyword evidence="8 13" id="KW-0472">Membrane</keyword>
<dbReference type="GO" id="GO:0005886">
    <property type="term" value="C:plasma membrane"/>
    <property type="evidence" value="ECO:0007669"/>
    <property type="project" value="UniProtKB-SubCell"/>
</dbReference>
<keyword evidence="7 13" id="KW-1133">Transmembrane helix</keyword>
<evidence type="ECO:0000256" key="13">
    <source>
        <dbReference type="SAM" id="Phobius"/>
    </source>
</evidence>
<comment type="caution">
    <text evidence="16">The sequence shown here is derived from an EMBL/GenBank/DDBJ whole genome shotgun (WGS) entry which is preliminary data.</text>
</comment>
<evidence type="ECO:0000256" key="6">
    <source>
        <dbReference type="ARBA" id="ARBA00022692"/>
    </source>
</evidence>
<evidence type="ECO:0000256" key="2">
    <source>
        <dbReference type="ARBA" id="ARBA00022475"/>
    </source>
</evidence>